<dbReference type="Proteomes" id="UP000071641">
    <property type="component" value="Unassembled WGS sequence"/>
</dbReference>
<dbReference type="AlphaFoldDB" id="A0A128F6Y6"/>
<protein>
    <submittedName>
        <fullName evidence="1">Uncharacterized protein</fullName>
    </submittedName>
</protein>
<evidence type="ECO:0000313" key="2">
    <source>
        <dbReference type="Proteomes" id="UP000071641"/>
    </source>
</evidence>
<accession>A0A128F6Y6</accession>
<evidence type="ECO:0000313" key="1">
    <source>
        <dbReference type="EMBL" id="CZF82265.1"/>
    </source>
</evidence>
<proteinExistence type="predicted"/>
<dbReference type="STRING" id="1796497.GCE9029_03125"/>
<dbReference type="OrthoDB" id="7059009at2"/>
<keyword evidence="2" id="KW-1185">Reference proteome</keyword>
<organism evidence="1 2">
    <name type="scientific">Grimontia celer</name>
    <dbReference type="NCBI Taxonomy" id="1796497"/>
    <lineage>
        <taxon>Bacteria</taxon>
        <taxon>Pseudomonadati</taxon>
        <taxon>Pseudomonadota</taxon>
        <taxon>Gammaproteobacteria</taxon>
        <taxon>Vibrionales</taxon>
        <taxon>Vibrionaceae</taxon>
        <taxon>Grimontia</taxon>
    </lineage>
</organism>
<dbReference type="RefSeq" id="WP_062664502.1">
    <property type="nucleotide sequence ID" value="NZ_FIZX01000002.1"/>
</dbReference>
<gene>
    <name evidence="1" type="ORF">GCE9029_03125</name>
</gene>
<sequence length="163" mass="19117">MNKIEQKLKENRNRRARETLLSQLPESMAIFLEQADFSSDRECLLYAAFTTWDQETDTLTTTRGFVENWINLTFPRWSDLFGSLRELPSLEYEGWLFFDTDGPYFQVKLSELLLFLGDLESFTSENERYDFGWVGADIDCGVIAEFNHTSFCRNDFELSVWGI</sequence>
<reference evidence="2" key="1">
    <citation type="submission" date="2016-02" db="EMBL/GenBank/DDBJ databases">
        <authorList>
            <person name="Rodrigo-Torres Lidia"/>
            <person name="Arahal R.David."/>
        </authorList>
    </citation>
    <scope>NUCLEOTIDE SEQUENCE [LARGE SCALE GENOMIC DNA]</scope>
    <source>
        <strain evidence="2">CECT 9029</strain>
    </source>
</reference>
<dbReference type="EMBL" id="FIZX01000002">
    <property type="protein sequence ID" value="CZF82265.1"/>
    <property type="molecule type" value="Genomic_DNA"/>
</dbReference>
<name>A0A128F6Y6_9GAMM</name>